<dbReference type="Pfam" id="PF13302">
    <property type="entry name" value="Acetyltransf_3"/>
    <property type="match status" value="1"/>
</dbReference>
<dbReference type="GO" id="GO:0005737">
    <property type="term" value="C:cytoplasm"/>
    <property type="evidence" value="ECO:0007669"/>
    <property type="project" value="TreeGrafter"/>
</dbReference>
<dbReference type="GO" id="GO:0008999">
    <property type="term" value="F:protein-N-terminal-alanine acetyltransferase activity"/>
    <property type="evidence" value="ECO:0007669"/>
    <property type="project" value="TreeGrafter"/>
</dbReference>
<protein>
    <submittedName>
        <fullName evidence="2">Ribosomal N-acetyltransferase YdaF</fullName>
        <ecNumber evidence="2">2.3.1.-</ecNumber>
    </submittedName>
</protein>
<dbReference type="KEGG" id="llh:I41_39880"/>
<dbReference type="OrthoDB" id="9784707at2"/>
<dbReference type="Proteomes" id="UP000317909">
    <property type="component" value="Chromosome"/>
</dbReference>
<gene>
    <name evidence="2" type="primary">ydaF</name>
    <name evidence="2" type="ORF">I41_39880</name>
</gene>
<keyword evidence="3" id="KW-1185">Reference proteome</keyword>
<proteinExistence type="predicted"/>
<dbReference type="Gene3D" id="3.40.630.30">
    <property type="match status" value="1"/>
</dbReference>
<dbReference type="SUPFAM" id="SSF55729">
    <property type="entry name" value="Acyl-CoA N-acyltransferases (Nat)"/>
    <property type="match status" value="1"/>
</dbReference>
<evidence type="ECO:0000313" key="3">
    <source>
        <dbReference type="Proteomes" id="UP000317909"/>
    </source>
</evidence>
<dbReference type="EMBL" id="CP036339">
    <property type="protein sequence ID" value="QDT74786.1"/>
    <property type="molecule type" value="Genomic_DNA"/>
</dbReference>
<keyword evidence="2" id="KW-0012">Acyltransferase</keyword>
<dbReference type="InterPro" id="IPR016181">
    <property type="entry name" value="Acyl_CoA_acyltransferase"/>
</dbReference>
<dbReference type="RefSeq" id="WP_145434515.1">
    <property type="nucleotide sequence ID" value="NZ_CP036339.1"/>
</dbReference>
<evidence type="ECO:0000313" key="2">
    <source>
        <dbReference type="EMBL" id="QDT74786.1"/>
    </source>
</evidence>
<accession>A0A517U2D3</accession>
<feature type="domain" description="N-acetyltransferase" evidence="1">
    <location>
        <begin position="13"/>
        <end position="180"/>
    </location>
</feature>
<dbReference type="PROSITE" id="PS51186">
    <property type="entry name" value="GNAT"/>
    <property type="match status" value="1"/>
</dbReference>
<name>A0A517U2D3_9BACT</name>
<reference evidence="2 3" key="1">
    <citation type="submission" date="2019-02" db="EMBL/GenBank/DDBJ databases">
        <title>Deep-cultivation of Planctomycetes and their phenomic and genomic characterization uncovers novel biology.</title>
        <authorList>
            <person name="Wiegand S."/>
            <person name="Jogler M."/>
            <person name="Boedeker C."/>
            <person name="Pinto D."/>
            <person name="Vollmers J."/>
            <person name="Rivas-Marin E."/>
            <person name="Kohn T."/>
            <person name="Peeters S.H."/>
            <person name="Heuer A."/>
            <person name="Rast P."/>
            <person name="Oberbeckmann S."/>
            <person name="Bunk B."/>
            <person name="Jeske O."/>
            <person name="Meyerdierks A."/>
            <person name="Storesund J.E."/>
            <person name="Kallscheuer N."/>
            <person name="Luecker S."/>
            <person name="Lage O.M."/>
            <person name="Pohl T."/>
            <person name="Merkel B.J."/>
            <person name="Hornburger P."/>
            <person name="Mueller R.-W."/>
            <person name="Bruemmer F."/>
            <person name="Labrenz M."/>
            <person name="Spormann A.M."/>
            <person name="Op den Camp H."/>
            <person name="Overmann J."/>
            <person name="Amann R."/>
            <person name="Jetten M.S.M."/>
            <person name="Mascher T."/>
            <person name="Medema M.H."/>
            <person name="Devos D.P."/>
            <person name="Kaster A.-K."/>
            <person name="Ovreas L."/>
            <person name="Rohde M."/>
            <person name="Galperin M.Y."/>
            <person name="Jogler C."/>
        </authorList>
    </citation>
    <scope>NUCLEOTIDE SEQUENCE [LARGE SCALE GENOMIC DNA]</scope>
    <source>
        <strain evidence="2 3">I41</strain>
    </source>
</reference>
<dbReference type="PANTHER" id="PTHR43441">
    <property type="entry name" value="RIBOSOMAL-PROTEIN-SERINE ACETYLTRANSFERASE"/>
    <property type="match status" value="1"/>
</dbReference>
<keyword evidence="2" id="KW-0808">Transferase</keyword>
<dbReference type="EC" id="2.3.1.-" evidence="2"/>
<dbReference type="InterPro" id="IPR051908">
    <property type="entry name" value="Ribosomal_N-acetyltransferase"/>
</dbReference>
<dbReference type="PANTHER" id="PTHR43441:SF12">
    <property type="entry name" value="RIBOSOMAL N-ACETYLTRANSFERASE YDAF-RELATED"/>
    <property type="match status" value="1"/>
</dbReference>
<dbReference type="GO" id="GO:1990189">
    <property type="term" value="F:protein N-terminal-serine acetyltransferase activity"/>
    <property type="evidence" value="ECO:0007669"/>
    <property type="project" value="TreeGrafter"/>
</dbReference>
<evidence type="ECO:0000259" key="1">
    <source>
        <dbReference type="PROSITE" id="PS51186"/>
    </source>
</evidence>
<sequence length="180" mass="20471">MLAIPDPHVRGGVELRPLESCDAEALFLAIDANRAYLRRWLPWLDQTRSPSDVRAFIEQNVDARRDDRALQLGICVDGGLRGAIGIHLVDWNNRSTSIGYWLDASLRGQGIMTACCSHVVAHLFDKLDLHRIVIRCAVENHRSRAIPERLGFVQEGVLRDAEWLYDHFVNLATYSRLRTD</sequence>
<dbReference type="AlphaFoldDB" id="A0A517U2D3"/>
<organism evidence="2 3">
    <name type="scientific">Lacipirellula limnantheis</name>
    <dbReference type="NCBI Taxonomy" id="2528024"/>
    <lineage>
        <taxon>Bacteria</taxon>
        <taxon>Pseudomonadati</taxon>
        <taxon>Planctomycetota</taxon>
        <taxon>Planctomycetia</taxon>
        <taxon>Pirellulales</taxon>
        <taxon>Lacipirellulaceae</taxon>
        <taxon>Lacipirellula</taxon>
    </lineage>
</organism>
<dbReference type="InterPro" id="IPR000182">
    <property type="entry name" value="GNAT_dom"/>
</dbReference>